<proteinExistence type="predicted"/>
<dbReference type="Proteomes" id="UP001066276">
    <property type="component" value="Chromosome 5"/>
</dbReference>
<gene>
    <name evidence="1" type="ORF">NDU88_007916</name>
</gene>
<evidence type="ECO:0000313" key="2">
    <source>
        <dbReference type="Proteomes" id="UP001066276"/>
    </source>
</evidence>
<accession>A0AAV7RQT4</accession>
<reference evidence="1" key="1">
    <citation type="journal article" date="2022" name="bioRxiv">
        <title>Sequencing and chromosome-scale assembly of the giantPleurodeles waltlgenome.</title>
        <authorList>
            <person name="Brown T."/>
            <person name="Elewa A."/>
            <person name="Iarovenko S."/>
            <person name="Subramanian E."/>
            <person name="Araus A.J."/>
            <person name="Petzold A."/>
            <person name="Susuki M."/>
            <person name="Suzuki K.-i.T."/>
            <person name="Hayashi T."/>
            <person name="Toyoda A."/>
            <person name="Oliveira C."/>
            <person name="Osipova E."/>
            <person name="Leigh N.D."/>
            <person name="Simon A."/>
            <person name="Yun M.H."/>
        </authorList>
    </citation>
    <scope>NUCLEOTIDE SEQUENCE</scope>
    <source>
        <strain evidence="1">20211129_DDA</strain>
        <tissue evidence="1">Liver</tissue>
    </source>
</reference>
<dbReference type="EMBL" id="JANPWB010000009">
    <property type="protein sequence ID" value="KAJ1155181.1"/>
    <property type="molecule type" value="Genomic_DNA"/>
</dbReference>
<dbReference type="AlphaFoldDB" id="A0AAV7RQT4"/>
<keyword evidence="2" id="KW-1185">Reference proteome</keyword>
<evidence type="ECO:0000313" key="1">
    <source>
        <dbReference type="EMBL" id="KAJ1155181.1"/>
    </source>
</evidence>
<protein>
    <submittedName>
        <fullName evidence="1">Uncharacterized protein</fullName>
    </submittedName>
</protein>
<sequence>MNNALGKNRASCRFECHHETAKEMAAYNEYRELRTRKESRVLPIECHHEIAKEMVAYNEYHELRTRKELRVLTIRMPH</sequence>
<name>A0AAV7RQT4_PLEWA</name>
<organism evidence="1 2">
    <name type="scientific">Pleurodeles waltl</name>
    <name type="common">Iberian ribbed newt</name>
    <dbReference type="NCBI Taxonomy" id="8319"/>
    <lineage>
        <taxon>Eukaryota</taxon>
        <taxon>Metazoa</taxon>
        <taxon>Chordata</taxon>
        <taxon>Craniata</taxon>
        <taxon>Vertebrata</taxon>
        <taxon>Euteleostomi</taxon>
        <taxon>Amphibia</taxon>
        <taxon>Batrachia</taxon>
        <taxon>Caudata</taxon>
        <taxon>Salamandroidea</taxon>
        <taxon>Salamandridae</taxon>
        <taxon>Pleurodelinae</taxon>
        <taxon>Pleurodeles</taxon>
    </lineage>
</organism>
<comment type="caution">
    <text evidence="1">The sequence shown here is derived from an EMBL/GenBank/DDBJ whole genome shotgun (WGS) entry which is preliminary data.</text>
</comment>